<keyword evidence="1" id="KW-0732">Signal</keyword>
<comment type="caution">
    <text evidence="2">The sequence shown here is derived from an EMBL/GenBank/DDBJ whole genome shotgun (WGS) entry which is preliminary data.</text>
</comment>
<sequence length="304" mass="33258">MRILAPILTLLAALTLGACNNSPEPANLNTVKNGTPALWKVTGTQPGQTGVAYMFGTIHILPDDVQWRTPALETAIAESDRLVIEVLGLDDTKSAAKTFSRLAVSPGQQKLETRIRPSLHDDLERIIDSANIPERALNRMETWAAALSLASAQTRGLGLNSSSGVEEKLTEQFTKAGKPIEALETIELQLGYFDKLPEAQQRQMLTSVVEDSIDAQQDFEELFNAWMTGNIEQMVTLTDSGILADPTTRKYLLVSRNLDWVEQLDKRLQKPGTSLVAVGAAHLAGPDAVQETLAQRGYKIEKIQ</sequence>
<accession>A0ABX2N1Z0</accession>
<proteinExistence type="predicted"/>
<feature type="signal peptide" evidence="1">
    <location>
        <begin position="1"/>
        <end position="18"/>
    </location>
</feature>
<gene>
    <name evidence="2" type="ORF">HUO14_07335</name>
</gene>
<dbReference type="PANTHER" id="PTHR40590:SF1">
    <property type="entry name" value="CYTOPLASMIC PROTEIN"/>
    <property type="match status" value="1"/>
</dbReference>
<dbReference type="EMBL" id="JABWMH010000002">
    <property type="protein sequence ID" value="NVD27712.1"/>
    <property type="molecule type" value="Genomic_DNA"/>
</dbReference>
<protein>
    <submittedName>
        <fullName evidence="2">TraB/GumN family protein</fullName>
    </submittedName>
</protein>
<dbReference type="Proteomes" id="UP000652427">
    <property type="component" value="Unassembled WGS sequence"/>
</dbReference>
<name>A0ABX2N1Z0_9SPHN</name>
<feature type="chain" id="PRO_5046836576" evidence="1">
    <location>
        <begin position="19"/>
        <end position="304"/>
    </location>
</feature>
<organism evidence="2 3">
    <name type="scientific">Parasphingorhabdus flavimaris</name>
    <dbReference type="NCBI Taxonomy" id="266812"/>
    <lineage>
        <taxon>Bacteria</taxon>
        <taxon>Pseudomonadati</taxon>
        <taxon>Pseudomonadota</taxon>
        <taxon>Alphaproteobacteria</taxon>
        <taxon>Sphingomonadales</taxon>
        <taxon>Sphingomonadaceae</taxon>
        <taxon>Parasphingorhabdus</taxon>
    </lineage>
</organism>
<dbReference type="CDD" id="cd14789">
    <property type="entry name" value="Tiki"/>
    <property type="match status" value="1"/>
</dbReference>
<dbReference type="RefSeq" id="WP_176279206.1">
    <property type="nucleotide sequence ID" value="NZ_JABWMH010000002.1"/>
</dbReference>
<dbReference type="InterPro" id="IPR002816">
    <property type="entry name" value="TraB/PrgY/GumN_fam"/>
</dbReference>
<dbReference type="PANTHER" id="PTHR40590">
    <property type="entry name" value="CYTOPLASMIC PROTEIN-RELATED"/>
    <property type="match status" value="1"/>
</dbReference>
<evidence type="ECO:0000256" key="1">
    <source>
        <dbReference type="SAM" id="SignalP"/>
    </source>
</evidence>
<dbReference type="InterPro" id="IPR047111">
    <property type="entry name" value="YbaP-like"/>
</dbReference>
<dbReference type="Pfam" id="PF01963">
    <property type="entry name" value="TraB_PrgY_gumN"/>
    <property type="match status" value="1"/>
</dbReference>
<dbReference type="PROSITE" id="PS51257">
    <property type="entry name" value="PROKAR_LIPOPROTEIN"/>
    <property type="match status" value="1"/>
</dbReference>
<reference evidence="2 3" key="1">
    <citation type="submission" date="2020-06" db="EMBL/GenBank/DDBJ databases">
        <authorList>
            <person name="Kim S.-J."/>
            <person name="Park S.-J."/>
        </authorList>
    </citation>
    <scope>NUCLEOTIDE SEQUENCE [LARGE SCALE GENOMIC DNA]</scope>
    <source>
        <strain evidence="2 3">SW-151</strain>
    </source>
</reference>
<evidence type="ECO:0000313" key="2">
    <source>
        <dbReference type="EMBL" id="NVD27712.1"/>
    </source>
</evidence>
<keyword evidence="3" id="KW-1185">Reference proteome</keyword>
<evidence type="ECO:0000313" key="3">
    <source>
        <dbReference type="Proteomes" id="UP000652427"/>
    </source>
</evidence>